<proteinExistence type="predicted"/>
<reference evidence="3" key="1">
    <citation type="submission" date="2016-10" db="EMBL/GenBank/DDBJ databases">
        <authorList>
            <person name="Varghese N."/>
            <person name="Submissions S."/>
        </authorList>
    </citation>
    <scope>NUCLEOTIDE SEQUENCE [LARGE SCALE GENOMIC DNA]</scope>
    <source>
        <strain evidence="3">DSM 10014</strain>
    </source>
</reference>
<feature type="region of interest" description="Disordered" evidence="1">
    <location>
        <begin position="1"/>
        <end position="25"/>
    </location>
</feature>
<evidence type="ECO:0000313" key="2">
    <source>
        <dbReference type="EMBL" id="SDW73627.1"/>
    </source>
</evidence>
<evidence type="ECO:0000313" key="3">
    <source>
        <dbReference type="Proteomes" id="UP000183076"/>
    </source>
</evidence>
<dbReference type="EMBL" id="FNNB01000003">
    <property type="protein sequence ID" value="SDW73627.1"/>
    <property type="molecule type" value="Genomic_DNA"/>
</dbReference>
<feature type="compositionally biased region" description="Low complexity" evidence="1">
    <location>
        <begin position="1"/>
        <end position="12"/>
    </location>
</feature>
<dbReference type="RefSeq" id="WP_167543136.1">
    <property type="nucleotide sequence ID" value="NZ_BSKR01000001.1"/>
</dbReference>
<gene>
    <name evidence="2" type="ORF">SAMN04488041_103102</name>
</gene>
<dbReference type="STRING" id="60137.SAMN04488041_103102"/>
<sequence length="54" mass="6228">MNTSVTSTVTTEEMTDFDRYAPRPAPLDMPRQVLEHDARPSLFEVVSRIFMRNA</sequence>
<protein>
    <submittedName>
        <fullName evidence="2">Uncharacterized protein</fullName>
    </submittedName>
</protein>
<name>A0A1H2VZK6_9RHOB</name>
<dbReference type="GeneID" id="94021221"/>
<accession>A0A1H2VZK6</accession>
<evidence type="ECO:0000256" key="1">
    <source>
        <dbReference type="SAM" id="MobiDB-lite"/>
    </source>
</evidence>
<dbReference type="Proteomes" id="UP000183076">
    <property type="component" value="Unassembled WGS sequence"/>
</dbReference>
<organism evidence="2 3">
    <name type="scientific">Sulfitobacter pontiacus</name>
    <dbReference type="NCBI Taxonomy" id="60137"/>
    <lineage>
        <taxon>Bacteria</taxon>
        <taxon>Pseudomonadati</taxon>
        <taxon>Pseudomonadota</taxon>
        <taxon>Alphaproteobacteria</taxon>
        <taxon>Rhodobacterales</taxon>
        <taxon>Roseobacteraceae</taxon>
        <taxon>Sulfitobacter</taxon>
    </lineage>
</organism>
<dbReference type="AlphaFoldDB" id="A0A1H2VZK6"/>